<feature type="binding site" evidence="16">
    <location>
        <position position="88"/>
    </location>
    <ligand>
        <name>substrate</name>
    </ligand>
</feature>
<evidence type="ECO:0000256" key="5">
    <source>
        <dbReference type="ARBA" id="ARBA00011738"/>
    </source>
</evidence>
<feature type="binding site" evidence="16">
    <location>
        <begin position="7"/>
        <end position="14"/>
    </location>
    <ligand>
        <name>ATP</name>
        <dbReference type="ChEBI" id="CHEBI:30616"/>
    </ligand>
</feature>
<dbReference type="UniPathway" id="UPA00241">
    <property type="reaction ID" value="UER00352"/>
</dbReference>
<comment type="similarity">
    <text evidence="14 16">Belongs to the type III pantothenate kinase family.</text>
</comment>
<dbReference type="KEGG" id="ote:Oter_0784"/>
<comment type="subunit">
    <text evidence="5 16">Homodimer.</text>
</comment>
<accession>B1ZVH5</accession>
<evidence type="ECO:0000313" key="17">
    <source>
        <dbReference type="EMBL" id="ACB74072.1"/>
    </source>
</evidence>
<keyword evidence="10 16" id="KW-0418">Kinase</keyword>
<dbReference type="PANTHER" id="PTHR34265:SF1">
    <property type="entry name" value="TYPE III PANTOTHENATE KINASE"/>
    <property type="match status" value="1"/>
</dbReference>
<dbReference type="AlphaFoldDB" id="B1ZVH5"/>
<evidence type="ECO:0000256" key="15">
    <source>
        <dbReference type="ARBA" id="ARBA00040883"/>
    </source>
</evidence>
<protein>
    <recommendedName>
        <fullName evidence="15 16">Type III pantothenate kinase</fullName>
        <ecNumber evidence="6 16">2.7.1.33</ecNumber>
    </recommendedName>
    <alternativeName>
        <fullName evidence="16">PanK-III</fullName>
    </alternativeName>
    <alternativeName>
        <fullName evidence="16">Pantothenic acid kinase</fullName>
    </alternativeName>
</protein>
<evidence type="ECO:0000256" key="3">
    <source>
        <dbReference type="ARBA" id="ARBA00004496"/>
    </source>
</evidence>
<evidence type="ECO:0000256" key="14">
    <source>
        <dbReference type="ARBA" id="ARBA00038036"/>
    </source>
</evidence>
<evidence type="ECO:0000256" key="13">
    <source>
        <dbReference type="ARBA" id="ARBA00022993"/>
    </source>
</evidence>
<comment type="pathway">
    <text evidence="4 16">Cofactor biosynthesis; coenzyme A biosynthesis; CoA from (R)-pantothenate: step 1/5.</text>
</comment>
<evidence type="ECO:0000256" key="6">
    <source>
        <dbReference type="ARBA" id="ARBA00012102"/>
    </source>
</evidence>
<gene>
    <name evidence="16" type="primary">coaX</name>
    <name evidence="17" type="ordered locus">Oter_0784</name>
</gene>
<dbReference type="eggNOG" id="COG1521">
    <property type="taxonomic scope" value="Bacteria"/>
</dbReference>
<dbReference type="GO" id="GO:0005524">
    <property type="term" value="F:ATP binding"/>
    <property type="evidence" value="ECO:0007669"/>
    <property type="project" value="UniProtKB-UniRule"/>
</dbReference>
<keyword evidence="18" id="KW-1185">Reference proteome</keyword>
<comment type="subcellular location">
    <subcellularLocation>
        <location evidence="3 16">Cytoplasm</location>
    </subcellularLocation>
</comment>
<feature type="active site" description="Proton acceptor" evidence="16">
    <location>
        <position position="97"/>
    </location>
</feature>
<dbReference type="GO" id="GO:0015937">
    <property type="term" value="P:coenzyme A biosynthetic process"/>
    <property type="evidence" value="ECO:0007669"/>
    <property type="project" value="UniProtKB-UniRule"/>
</dbReference>
<evidence type="ECO:0000256" key="2">
    <source>
        <dbReference type="ARBA" id="ARBA00001958"/>
    </source>
</evidence>
<dbReference type="CDD" id="cd24015">
    <property type="entry name" value="ASKHA_NBD_PanK-III"/>
    <property type="match status" value="1"/>
</dbReference>
<feature type="binding site" evidence="16">
    <location>
        <position position="118"/>
    </location>
    <ligand>
        <name>K(+)</name>
        <dbReference type="ChEBI" id="CHEBI:29103"/>
    </ligand>
</feature>
<comment type="caution">
    <text evidence="16">Lacks conserved residue(s) required for the propagation of feature annotation.</text>
</comment>
<proteinExistence type="inferred from homology"/>
<dbReference type="InterPro" id="IPR043129">
    <property type="entry name" value="ATPase_NBD"/>
</dbReference>
<dbReference type="GO" id="GO:0004594">
    <property type="term" value="F:pantothenate kinase activity"/>
    <property type="evidence" value="ECO:0007669"/>
    <property type="project" value="UniProtKB-UniRule"/>
</dbReference>
<evidence type="ECO:0000256" key="9">
    <source>
        <dbReference type="ARBA" id="ARBA00022741"/>
    </source>
</evidence>
<dbReference type="Proteomes" id="UP000007013">
    <property type="component" value="Chromosome"/>
</dbReference>
<organism evidence="17 18">
    <name type="scientific">Opitutus terrae (strain DSM 11246 / JCM 15787 / PB90-1)</name>
    <dbReference type="NCBI Taxonomy" id="452637"/>
    <lineage>
        <taxon>Bacteria</taxon>
        <taxon>Pseudomonadati</taxon>
        <taxon>Verrucomicrobiota</taxon>
        <taxon>Opitutia</taxon>
        <taxon>Opitutales</taxon>
        <taxon>Opitutaceae</taxon>
        <taxon>Opitutus</taxon>
    </lineage>
</organism>
<dbReference type="SUPFAM" id="SSF53067">
    <property type="entry name" value="Actin-like ATPase domain"/>
    <property type="match status" value="2"/>
</dbReference>
<keyword evidence="13 16" id="KW-0173">Coenzyme A biosynthesis</keyword>
<name>B1ZVH5_OPITP</name>
<comment type="function">
    <text evidence="16">Catalyzes the phosphorylation of pantothenate (Pan), the first step in CoA biosynthesis.</text>
</comment>
<dbReference type="Pfam" id="PF03309">
    <property type="entry name" value="Pan_kinase"/>
    <property type="match status" value="1"/>
</dbReference>
<keyword evidence="9 16" id="KW-0547">Nucleotide-binding</keyword>
<evidence type="ECO:0000256" key="7">
    <source>
        <dbReference type="ARBA" id="ARBA00022490"/>
    </source>
</evidence>
<comment type="cofactor">
    <cofactor evidence="16">
        <name>NH4(+)</name>
        <dbReference type="ChEBI" id="CHEBI:28938"/>
    </cofactor>
    <cofactor evidence="16">
        <name>K(+)</name>
        <dbReference type="ChEBI" id="CHEBI:29103"/>
    </cofactor>
    <text evidence="16">A monovalent cation. Ammonium or potassium.</text>
</comment>
<dbReference type="STRING" id="452637.Oter_0784"/>
<evidence type="ECO:0000256" key="16">
    <source>
        <dbReference type="HAMAP-Rule" id="MF_01274"/>
    </source>
</evidence>
<reference evidence="17 18" key="1">
    <citation type="journal article" date="2011" name="J. Bacteriol.">
        <title>Genome sequence of the verrucomicrobium Opitutus terrae PB90-1, an abundant inhabitant of rice paddy soil ecosystems.</title>
        <authorList>
            <person name="van Passel M.W."/>
            <person name="Kant R."/>
            <person name="Palva A."/>
            <person name="Copeland A."/>
            <person name="Lucas S."/>
            <person name="Lapidus A."/>
            <person name="Glavina del Rio T."/>
            <person name="Pitluck S."/>
            <person name="Goltsman E."/>
            <person name="Clum A."/>
            <person name="Sun H."/>
            <person name="Schmutz J."/>
            <person name="Larimer F.W."/>
            <person name="Land M.L."/>
            <person name="Hauser L."/>
            <person name="Kyrpides N."/>
            <person name="Mikhailova N."/>
            <person name="Richardson P.P."/>
            <person name="Janssen P.H."/>
            <person name="de Vos W.M."/>
            <person name="Smidt H."/>
        </authorList>
    </citation>
    <scope>NUCLEOTIDE SEQUENCE [LARGE SCALE GENOMIC DNA]</scope>
    <source>
        <strain evidence="18">DSM 11246 / JCM 15787 / PB90-1</strain>
    </source>
</reference>
<dbReference type="NCBIfam" id="TIGR00671">
    <property type="entry name" value="baf"/>
    <property type="match status" value="1"/>
</dbReference>
<dbReference type="RefSeq" id="WP_012373610.1">
    <property type="nucleotide sequence ID" value="NC_010571.1"/>
</dbReference>
<dbReference type="InterPro" id="IPR004619">
    <property type="entry name" value="Type_III_PanK"/>
</dbReference>
<evidence type="ECO:0000256" key="1">
    <source>
        <dbReference type="ARBA" id="ARBA00001206"/>
    </source>
</evidence>
<keyword evidence="8 16" id="KW-0808">Transferase</keyword>
<evidence type="ECO:0000256" key="8">
    <source>
        <dbReference type="ARBA" id="ARBA00022679"/>
    </source>
</evidence>
<sequence length="246" mass="26372">MRTLAISLGNTSLFGGVFVDDRLSRTFRLAHGELHRLPAQVGKSIDAAAVCSVVPALTARVVTRIRRTWRIQPGMLTADTAHGLTIRYRRPRELGTDRLAAALGARALYPRRHVIVVDCGTATTVTALHRDGRLLGGAILPGVTLWVDALAVRTAQLPRIAPRRPRTAVGRSPMEAIASGVFFGHLGAVRELVARVRRESFGRGAAIVVGTGGHAPLFGHDGLFDALVPDLVLRGLHVFAASRKVS</sequence>
<dbReference type="HAMAP" id="MF_01274">
    <property type="entry name" value="Pantothen_kinase_3"/>
    <property type="match status" value="1"/>
</dbReference>
<keyword evidence="7 16" id="KW-0963">Cytoplasm</keyword>
<comment type="cofactor">
    <cofactor evidence="2">
        <name>K(+)</name>
        <dbReference type="ChEBI" id="CHEBI:29103"/>
    </cofactor>
</comment>
<dbReference type="Gene3D" id="3.30.420.40">
    <property type="match status" value="2"/>
</dbReference>
<dbReference type="GO" id="GO:0005737">
    <property type="term" value="C:cytoplasm"/>
    <property type="evidence" value="ECO:0007669"/>
    <property type="project" value="UniProtKB-SubCell"/>
</dbReference>
<dbReference type="EC" id="2.7.1.33" evidence="6 16"/>
<keyword evidence="11 16" id="KW-0067">ATP-binding</keyword>
<dbReference type="EMBL" id="CP001032">
    <property type="protein sequence ID" value="ACB74072.1"/>
    <property type="molecule type" value="Genomic_DNA"/>
</dbReference>
<dbReference type="GO" id="GO:0046872">
    <property type="term" value="F:metal ion binding"/>
    <property type="evidence" value="ECO:0007669"/>
    <property type="project" value="UniProtKB-KW"/>
</dbReference>
<evidence type="ECO:0000256" key="4">
    <source>
        <dbReference type="ARBA" id="ARBA00005225"/>
    </source>
</evidence>
<dbReference type="OrthoDB" id="9804707at2"/>
<evidence type="ECO:0000256" key="10">
    <source>
        <dbReference type="ARBA" id="ARBA00022777"/>
    </source>
</evidence>
<dbReference type="HOGENOM" id="CLU_066627_1_0_0"/>
<evidence type="ECO:0000313" key="18">
    <source>
        <dbReference type="Proteomes" id="UP000007013"/>
    </source>
</evidence>
<feature type="binding site" evidence="16">
    <location>
        <position position="121"/>
    </location>
    <ligand>
        <name>ATP</name>
        <dbReference type="ChEBI" id="CHEBI:30616"/>
    </ligand>
</feature>
<dbReference type="PANTHER" id="PTHR34265">
    <property type="entry name" value="TYPE III PANTOTHENATE KINASE"/>
    <property type="match status" value="1"/>
</dbReference>
<evidence type="ECO:0000256" key="12">
    <source>
        <dbReference type="ARBA" id="ARBA00022958"/>
    </source>
</evidence>
<keyword evidence="12 16" id="KW-0630">Potassium</keyword>
<feature type="binding site" evidence="16">
    <location>
        <begin position="95"/>
        <end position="98"/>
    </location>
    <ligand>
        <name>substrate</name>
    </ligand>
</feature>
<keyword evidence="16" id="KW-0479">Metal-binding</keyword>
<evidence type="ECO:0000256" key="11">
    <source>
        <dbReference type="ARBA" id="ARBA00022840"/>
    </source>
</evidence>
<comment type="catalytic activity">
    <reaction evidence="1 16">
        <text>(R)-pantothenate + ATP = (R)-4'-phosphopantothenate + ADP + H(+)</text>
        <dbReference type="Rhea" id="RHEA:16373"/>
        <dbReference type="ChEBI" id="CHEBI:10986"/>
        <dbReference type="ChEBI" id="CHEBI:15378"/>
        <dbReference type="ChEBI" id="CHEBI:29032"/>
        <dbReference type="ChEBI" id="CHEBI:30616"/>
        <dbReference type="ChEBI" id="CHEBI:456216"/>
        <dbReference type="EC" id="2.7.1.33"/>
    </reaction>
</comment>